<dbReference type="Proteomes" id="UP000193566">
    <property type="component" value="Unassembled WGS sequence"/>
</dbReference>
<gene>
    <name evidence="1" type="ORF">SAMN02745947_05546</name>
</gene>
<proteinExistence type="predicted"/>
<evidence type="ECO:0000313" key="1">
    <source>
        <dbReference type="EMBL" id="SMG59982.1"/>
    </source>
</evidence>
<evidence type="ECO:0000313" key="2">
    <source>
        <dbReference type="Proteomes" id="UP000193566"/>
    </source>
</evidence>
<name>A0ABY1MJB5_RHORH</name>
<evidence type="ECO:0008006" key="3">
    <source>
        <dbReference type="Google" id="ProtNLM"/>
    </source>
</evidence>
<accession>A0ABY1MJB5</accession>
<feature type="non-terminal residue" evidence="1">
    <location>
        <position position="70"/>
    </location>
</feature>
<organism evidence="1 2">
    <name type="scientific">Rhodococcus rhodochrous J3</name>
    <dbReference type="NCBI Taxonomy" id="903528"/>
    <lineage>
        <taxon>Bacteria</taxon>
        <taxon>Bacillati</taxon>
        <taxon>Actinomycetota</taxon>
        <taxon>Actinomycetes</taxon>
        <taxon>Mycobacteriales</taxon>
        <taxon>Nocardiaceae</taxon>
        <taxon>Rhodococcus</taxon>
    </lineage>
</organism>
<reference evidence="1 2" key="1">
    <citation type="submission" date="2017-04" db="EMBL/GenBank/DDBJ databases">
        <authorList>
            <person name="Varghese N."/>
            <person name="Submissions S."/>
        </authorList>
    </citation>
    <scope>NUCLEOTIDE SEQUENCE [LARGE SCALE GENOMIC DNA]</scope>
    <source>
        <strain evidence="1 2">J3</strain>
    </source>
</reference>
<sequence>MITYRATLDVPEHTLAFVARILAAHRRRTDRRPWQRAATVYVQAVMVLRWFRDGTDIAALARDARVSVAT</sequence>
<protein>
    <recommendedName>
        <fullName evidence="3">Helix-turn-helix of DDE superfamily endonuclease</fullName>
    </recommendedName>
</protein>
<keyword evidence="2" id="KW-1185">Reference proteome</keyword>
<comment type="caution">
    <text evidence="1">The sequence shown here is derived from an EMBL/GenBank/DDBJ whole genome shotgun (WGS) entry which is preliminary data.</text>
</comment>
<dbReference type="EMBL" id="FXAV01000046">
    <property type="protein sequence ID" value="SMG59982.1"/>
    <property type="molecule type" value="Genomic_DNA"/>
</dbReference>